<evidence type="ECO:0000313" key="2">
    <source>
        <dbReference type="EMBL" id="KXG49820.1"/>
    </source>
</evidence>
<dbReference type="RefSeq" id="XP_040648356.1">
    <property type="nucleotide sequence ID" value="XM_040793501.1"/>
</dbReference>
<dbReference type="OrthoDB" id="5424209at2759"/>
<proteinExistence type="predicted"/>
<dbReference type="Proteomes" id="UP000070168">
    <property type="component" value="Unassembled WGS sequence"/>
</dbReference>
<evidence type="ECO:0000313" key="3">
    <source>
        <dbReference type="Proteomes" id="UP000070168"/>
    </source>
</evidence>
<dbReference type="EMBL" id="LHQR01000048">
    <property type="protein sequence ID" value="KXG49820.1"/>
    <property type="molecule type" value="Genomic_DNA"/>
</dbReference>
<comment type="caution">
    <text evidence="2">The sequence shown here is derived from an EMBL/GenBank/DDBJ whole genome shotgun (WGS) entry which is preliminary data.</text>
</comment>
<gene>
    <name evidence="2" type="ORF">PGRI_057880</name>
</gene>
<evidence type="ECO:0000256" key="1">
    <source>
        <dbReference type="SAM" id="MobiDB-lite"/>
    </source>
</evidence>
<dbReference type="STRING" id="5078.A0A135LLM4"/>
<feature type="compositionally biased region" description="Polar residues" evidence="1">
    <location>
        <begin position="1"/>
        <end position="13"/>
    </location>
</feature>
<reference evidence="2 3" key="1">
    <citation type="journal article" date="2016" name="BMC Genomics">
        <title>Genome sequencing and secondary metabolism of the postharvest pathogen Penicillium griseofulvum.</title>
        <authorList>
            <person name="Banani H."/>
            <person name="Marcet-Houben M."/>
            <person name="Ballester A.R."/>
            <person name="Abbruscato P."/>
            <person name="Gonzalez-Candelas L."/>
            <person name="Gabaldon T."/>
            <person name="Spadaro D."/>
        </authorList>
    </citation>
    <scope>NUCLEOTIDE SEQUENCE [LARGE SCALE GENOMIC DNA]</scope>
    <source>
        <strain evidence="2 3">PG3</strain>
    </source>
</reference>
<protein>
    <submittedName>
        <fullName evidence="2">Uncharacterized protein</fullName>
    </submittedName>
</protein>
<sequence length="667" mass="75636">MTTVPALVQSASRGSKHELSYASPLVTQMRGDLPDGESLERHDRKRRSEHYNDEDGKLGADGRKRRSWGSSNDEGRLTHDNLNNEDLRVGGPYLCSIPTANLPIPKDQDKFRLTCLETHEGWILGQKIRNIIAKYHLNQRGVSLGFAFFNRQSIIDPEPQPCLTLYVPAKRETVDGTWLQCVRELRDLLISNDLACCSVEIVHPMLFTPMKSYPVLQRDNVFWEWEPLLKELLVQLDLSSIRFIGCFRRGRGPTVLDCAPTLLILVDRSQDWTETREKAVLILKKRHLQMVAVEIVMDRPVYQAGRKGISTGLLEGLLKNNDKTMATESIASSQSHDSSGTLGCFLNLKHPSSDKWRTFALTCWHVVVPPLAGLSHGDKKLIEDWNKNGILPTITNTDINRLLGVDHPTRLAYREEASIIKKVIKGTENEEQYQMWKQLERDDALEKLSTKHRRGYEKMKSNVNKEKENLQALHDCFKNGHQLLGHVFSASGFKHKNFVLGKDGENYPTKLDWALVHLSPAREPSNQFFDGHPRVIPGRFAPRSLIQSIEMHGDKVYMHGSENRIGLYNGLRAANIEAEVEEGVVNTVITIEHSITGLEGEAFSMRGDSGAMVNCKRRTAIGTQNVIIGMVYGGFEKERITRFTRADFLVDDIKEVTKARDVRLFWV</sequence>
<accession>A0A135LLM4</accession>
<feature type="compositionally biased region" description="Basic and acidic residues" evidence="1">
    <location>
        <begin position="49"/>
        <end position="62"/>
    </location>
</feature>
<organism evidence="2 3">
    <name type="scientific">Penicillium patulum</name>
    <name type="common">Penicillium griseofulvum</name>
    <dbReference type="NCBI Taxonomy" id="5078"/>
    <lineage>
        <taxon>Eukaryota</taxon>
        <taxon>Fungi</taxon>
        <taxon>Dikarya</taxon>
        <taxon>Ascomycota</taxon>
        <taxon>Pezizomycotina</taxon>
        <taxon>Eurotiomycetes</taxon>
        <taxon>Eurotiomycetidae</taxon>
        <taxon>Eurotiales</taxon>
        <taxon>Aspergillaceae</taxon>
        <taxon>Penicillium</taxon>
    </lineage>
</organism>
<dbReference type="GeneID" id="63708801"/>
<feature type="region of interest" description="Disordered" evidence="1">
    <location>
        <begin position="1"/>
        <end position="83"/>
    </location>
</feature>
<dbReference type="OMA" id="CAHRTER"/>
<name>A0A135LLM4_PENPA</name>
<keyword evidence="3" id="KW-1185">Reference proteome</keyword>
<dbReference type="AlphaFoldDB" id="A0A135LLM4"/>